<dbReference type="EMBL" id="HBUF01073352">
    <property type="protein sequence ID" value="CAG6630365.1"/>
    <property type="molecule type" value="Transcribed_RNA"/>
</dbReference>
<evidence type="ECO:0000256" key="2">
    <source>
        <dbReference type="ARBA" id="ARBA00010971"/>
    </source>
</evidence>
<keyword evidence="7" id="KW-0732">Signal</keyword>
<reference evidence="8" key="1">
    <citation type="submission" date="2021-05" db="EMBL/GenBank/DDBJ databases">
        <authorList>
            <person name="Alioto T."/>
            <person name="Alioto T."/>
            <person name="Gomez Garrido J."/>
        </authorList>
    </citation>
    <scope>NUCLEOTIDE SEQUENCE</scope>
</reference>
<protein>
    <submittedName>
        <fullName evidence="8">14 kDa phosphohistidine phosphatase</fullName>
    </submittedName>
</protein>
<proteinExistence type="inferred from homology"/>
<dbReference type="SUPFAM" id="SSF143724">
    <property type="entry name" value="PHP14-like"/>
    <property type="match status" value="1"/>
</dbReference>
<dbReference type="GO" id="GO:0005829">
    <property type="term" value="C:cytosol"/>
    <property type="evidence" value="ECO:0007669"/>
    <property type="project" value="TreeGrafter"/>
</dbReference>
<feature type="chain" id="PRO_5036428993" evidence="7">
    <location>
        <begin position="26"/>
        <end position="153"/>
    </location>
</feature>
<dbReference type="PANTHER" id="PTHR12258:SF5">
    <property type="entry name" value="BCDNA.GH02250-RELATED"/>
    <property type="match status" value="1"/>
</dbReference>
<dbReference type="EMBL" id="HBUF01073349">
    <property type="protein sequence ID" value="CAG6630358.1"/>
    <property type="molecule type" value="Transcribed_RNA"/>
</dbReference>
<keyword evidence="4" id="KW-0726">Sexual differentiation</keyword>
<dbReference type="InterPro" id="IPR007702">
    <property type="entry name" value="Janus"/>
</dbReference>
<dbReference type="Gene3D" id="3.50.20.20">
    <property type="entry name" value="Janus/Ocnus"/>
    <property type="match status" value="1"/>
</dbReference>
<evidence type="ECO:0000256" key="1">
    <source>
        <dbReference type="ARBA" id="ARBA00002508"/>
    </source>
</evidence>
<keyword evidence="3" id="KW-0221">Differentiation</keyword>
<feature type="active site" description="Proton acceptor" evidence="5">
    <location>
        <position position="81"/>
    </location>
</feature>
<dbReference type="GO" id="GO:0007548">
    <property type="term" value="P:sex differentiation"/>
    <property type="evidence" value="ECO:0007669"/>
    <property type="project" value="UniProtKB-KW"/>
</dbReference>
<dbReference type="Pfam" id="PF05005">
    <property type="entry name" value="Ocnus"/>
    <property type="match status" value="1"/>
</dbReference>
<comment type="function">
    <text evidence="1">JanA and janB regulate somatic sex differentiation.</text>
</comment>
<dbReference type="EMBL" id="HBUF01575739">
    <property type="protein sequence ID" value="CAG6768215.1"/>
    <property type="molecule type" value="Transcribed_RNA"/>
</dbReference>
<dbReference type="EMBL" id="HBUF01575741">
    <property type="protein sequence ID" value="CAG6768222.1"/>
    <property type="molecule type" value="Transcribed_RNA"/>
</dbReference>
<evidence type="ECO:0000313" key="8">
    <source>
        <dbReference type="EMBL" id="CAG6768215.1"/>
    </source>
</evidence>
<feature type="binding site" evidence="6">
    <location>
        <position position="54"/>
    </location>
    <ligand>
        <name>substrate</name>
    </ligand>
</feature>
<dbReference type="EMBL" id="HBUF01402765">
    <property type="protein sequence ID" value="CAG6737284.1"/>
    <property type="molecule type" value="Transcribed_RNA"/>
</dbReference>
<evidence type="ECO:0000256" key="7">
    <source>
        <dbReference type="SAM" id="SignalP"/>
    </source>
</evidence>
<dbReference type="EMBL" id="HBUF01073353">
    <property type="protein sequence ID" value="CAG6630368.1"/>
    <property type="molecule type" value="Transcribed_RNA"/>
</dbReference>
<evidence type="ECO:0000256" key="5">
    <source>
        <dbReference type="PIRSR" id="PIRSR607702-1"/>
    </source>
</evidence>
<name>A0A8D9ALJ7_9HEMI</name>
<comment type="similarity">
    <text evidence="2">Belongs to the janus family.</text>
</comment>
<accession>A0A8D9ALJ7</accession>
<dbReference type="InterPro" id="IPR038596">
    <property type="entry name" value="Janus_sf"/>
</dbReference>
<evidence type="ECO:0000256" key="3">
    <source>
        <dbReference type="ARBA" id="ARBA00022782"/>
    </source>
</evidence>
<dbReference type="GO" id="GO:0101006">
    <property type="term" value="F:protein histidine phosphatase activity"/>
    <property type="evidence" value="ECO:0007669"/>
    <property type="project" value="TreeGrafter"/>
</dbReference>
<sequence length="153" mass="17504">MIKLLAYSLAISICLQLLQIEITSTEINSNKQCKHNNTFDSILTVDIDSRGRFKYILIKLEDKESGRVKYLVHGNSMSFYHSEILDKFLNTLTNKNLKVTCVGGGRIVHNPDTKSIEVFGTSYAYGRADHNITKQILAKKYMDYNIKWSNDGY</sequence>
<evidence type="ECO:0000256" key="4">
    <source>
        <dbReference type="ARBA" id="ARBA00022928"/>
    </source>
</evidence>
<dbReference type="PANTHER" id="PTHR12258">
    <property type="entry name" value="JANUS-A/JANUS-B"/>
    <property type="match status" value="1"/>
</dbReference>
<evidence type="ECO:0000256" key="6">
    <source>
        <dbReference type="PIRSR" id="PIRSR607702-2"/>
    </source>
</evidence>
<dbReference type="AlphaFoldDB" id="A0A8D9ALJ7"/>
<feature type="signal peptide" evidence="7">
    <location>
        <begin position="1"/>
        <end position="25"/>
    </location>
</feature>
<dbReference type="GO" id="GO:0030154">
    <property type="term" value="P:cell differentiation"/>
    <property type="evidence" value="ECO:0007669"/>
    <property type="project" value="UniProtKB-KW"/>
</dbReference>
<organism evidence="8">
    <name type="scientific">Cacopsylla melanoneura</name>
    <dbReference type="NCBI Taxonomy" id="428564"/>
    <lineage>
        <taxon>Eukaryota</taxon>
        <taxon>Metazoa</taxon>
        <taxon>Ecdysozoa</taxon>
        <taxon>Arthropoda</taxon>
        <taxon>Hexapoda</taxon>
        <taxon>Insecta</taxon>
        <taxon>Pterygota</taxon>
        <taxon>Neoptera</taxon>
        <taxon>Paraneoptera</taxon>
        <taxon>Hemiptera</taxon>
        <taxon>Sternorrhyncha</taxon>
        <taxon>Psylloidea</taxon>
        <taxon>Psyllidae</taxon>
        <taxon>Psyllinae</taxon>
        <taxon>Cacopsylla</taxon>
    </lineage>
</organism>